<comment type="caution">
    <text evidence="2">The sequence shown here is derived from an EMBL/GenBank/DDBJ whole genome shotgun (WGS) entry which is preliminary data.</text>
</comment>
<dbReference type="VEuPathDB" id="FungiDB:RhiirFUN_025199"/>
<evidence type="ECO:0000313" key="3">
    <source>
        <dbReference type="Proteomes" id="UP000233469"/>
    </source>
</evidence>
<reference evidence="2 3" key="2">
    <citation type="submission" date="2017-10" db="EMBL/GenBank/DDBJ databases">
        <title>Extensive intraspecific genome diversity in a model arbuscular mycorrhizal fungus.</title>
        <authorList>
            <person name="Chen E.C.H."/>
            <person name="Morin E."/>
            <person name="Baudet D."/>
            <person name="Noel J."/>
            <person name="Ndikumana S."/>
            <person name="Charron P."/>
            <person name="St-Onge C."/>
            <person name="Giorgi J."/>
            <person name="Grigoriev I.V."/>
            <person name="Roux C."/>
            <person name="Martin F.M."/>
            <person name="Corradi N."/>
        </authorList>
    </citation>
    <scope>NUCLEOTIDE SEQUENCE [LARGE SCALE GENOMIC DNA]</scope>
    <source>
        <strain evidence="2 3">C2</strain>
    </source>
</reference>
<protein>
    <recommendedName>
        <fullName evidence="1">DUF7431 domain-containing protein</fullName>
    </recommendedName>
</protein>
<dbReference type="InterPro" id="IPR055854">
    <property type="entry name" value="DUF7431"/>
</dbReference>
<evidence type="ECO:0000313" key="2">
    <source>
        <dbReference type="EMBL" id="PKK59820.1"/>
    </source>
</evidence>
<proteinExistence type="predicted"/>
<feature type="non-terminal residue" evidence="2">
    <location>
        <position position="325"/>
    </location>
</feature>
<organism evidence="2 3">
    <name type="scientific">Rhizophagus irregularis</name>
    <dbReference type="NCBI Taxonomy" id="588596"/>
    <lineage>
        <taxon>Eukaryota</taxon>
        <taxon>Fungi</taxon>
        <taxon>Fungi incertae sedis</taxon>
        <taxon>Mucoromycota</taxon>
        <taxon>Glomeromycotina</taxon>
        <taxon>Glomeromycetes</taxon>
        <taxon>Glomerales</taxon>
        <taxon>Glomeraceae</taxon>
        <taxon>Rhizophagus</taxon>
    </lineage>
</organism>
<dbReference type="VEuPathDB" id="FungiDB:FUN_022822"/>
<dbReference type="Proteomes" id="UP000233469">
    <property type="component" value="Unassembled WGS sequence"/>
</dbReference>
<feature type="domain" description="DUF7431" evidence="1">
    <location>
        <begin position="250"/>
        <end position="325"/>
    </location>
</feature>
<accession>A0A2N1MDU7</accession>
<gene>
    <name evidence="2" type="ORF">RhiirC2_794267</name>
</gene>
<reference evidence="2 3" key="1">
    <citation type="submission" date="2016-04" db="EMBL/GenBank/DDBJ databases">
        <title>Genome analyses suggest a sexual origin of heterokaryosis in a supposedly ancient asexual fungus.</title>
        <authorList>
            <person name="Ropars J."/>
            <person name="Sedzielewska K."/>
            <person name="Noel J."/>
            <person name="Charron P."/>
            <person name="Farinelli L."/>
            <person name="Marton T."/>
            <person name="Kruger M."/>
            <person name="Pelin A."/>
            <person name="Brachmann A."/>
            <person name="Corradi N."/>
        </authorList>
    </citation>
    <scope>NUCLEOTIDE SEQUENCE [LARGE SCALE GENOMIC DNA]</scope>
    <source>
        <strain evidence="2 3">C2</strain>
    </source>
</reference>
<dbReference type="EMBL" id="LLXL01002855">
    <property type="protein sequence ID" value="PKK59820.1"/>
    <property type="molecule type" value="Genomic_DNA"/>
</dbReference>
<dbReference type="Pfam" id="PF24209">
    <property type="entry name" value="DUF7431"/>
    <property type="match status" value="1"/>
</dbReference>
<name>A0A2N1MDU7_9GLOM</name>
<dbReference type="AlphaFoldDB" id="A0A2N1MDU7"/>
<evidence type="ECO:0000259" key="1">
    <source>
        <dbReference type="Pfam" id="PF24209"/>
    </source>
</evidence>
<dbReference type="VEuPathDB" id="FungiDB:RhiirA1_486630"/>
<sequence>MANNNVKYKQFNCSKPLTECWDNEQSNRPTIKQVVERLKEIKENPIFINVNTNSENITEESNKPITCDDHEGCNIMFQIKVMKHASNELMVNRLSPLVLNLHDKLSNIRKEFKKDNDIMNDTFSFANKPDPDFVKAVEDAIESKDPRKFRKITEEFGKFVPKEEVILGARAYFVDANSGDSSKNYTRYTNFKLIGGKKFISKDFNEKEWHNSLEEFRNWECIKIKNPISIFYLLSEDLRKEILLLVGKKILYLNTESYEYKLLKPGSHKILELKNIPKEILEILKDKAADCSIFATVVDEKKVNNDIFNCQIFWPPNQEPKLIIH</sequence>